<dbReference type="Gene3D" id="3.30.2010.10">
    <property type="entry name" value="Metalloproteases ('zincins'), catalytic domain"/>
    <property type="match status" value="1"/>
</dbReference>
<keyword evidence="7 11" id="KW-0862">Zinc</keyword>
<evidence type="ECO:0000256" key="4">
    <source>
        <dbReference type="ARBA" id="ARBA00022692"/>
    </source>
</evidence>
<evidence type="ECO:0000256" key="9">
    <source>
        <dbReference type="ARBA" id="ARBA00023049"/>
    </source>
</evidence>
<dbReference type="InterPro" id="IPR001915">
    <property type="entry name" value="Peptidase_M48"/>
</dbReference>
<dbReference type="CDD" id="cd07339">
    <property type="entry name" value="M48B_HtpX_like"/>
    <property type="match status" value="1"/>
</dbReference>
<proteinExistence type="inferred from homology"/>
<evidence type="ECO:0000256" key="2">
    <source>
        <dbReference type="ARBA" id="ARBA00022475"/>
    </source>
</evidence>
<dbReference type="Proteomes" id="UP001496627">
    <property type="component" value="Unassembled WGS sequence"/>
</dbReference>
<keyword evidence="5" id="KW-0479">Metal-binding</keyword>
<evidence type="ECO:0000256" key="11">
    <source>
        <dbReference type="RuleBase" id="RU003983"/>
    </source>
</evidence>
<evidence type="ECO:0000313" key="14">
    <source>
        <dbReference type="EMBL" id="MEQ1407295.1"/>
    </source>
</evidence>
<evidence type="ECO:0000313" key="15">
    <source>
        <dbReference type="Proteomes" id="UP001496627"/>
    </source>
</evidence>
<feature type="transmembrane region" description="Helical" evidence="12">
    <location>
        <begin position="12"/>
        <end position="36"/>
    </location>
</feature>
<comment type="caution">
    <text evidence="14">The sequence shown here is derived from an EMBL/GenBank/DDBJ whole genome shotgun (WGS) entry which is preliminary data.</text>
</comment>
<evidence type="ECO:0000256" key="7">
    <source>
        <dbReference type="ARBA" id="ARBA00022833"/>
    </source>
</evidence>
<evidence type="ECO:0000256" key="5">
    <source>
        <dbReference type="ARBA" id="ARBA00022723"/>
    </source>
</evidence>
<keyword evidence="6 11" id="KW-0378">Hydrolase</keyword>
<accession>A0ABV0M603</accession>
<keyword evidence="2" id="KW-1003">Cell membrane</keyword>
<protein>
    <submittedName>
        <fullName evidence="14">Zinc metalloprotease HtpX</fullName>
    </submittedName>
</protein>
<dbReference type="EMBL" id="JBEAAL010000017">
    <property type="protein sequence ID" value="MEQ1407295.1"/>
    <property type="molecule type" value="Genomic_DNA"/>
</dbReference>
<gene>
    <name evidence="14" type="ORF">ABK249_20385</name>
</gene>
<feature type="domain" description="Peptidase M48" evidence="13">
    <location>
        <begin position="84"/>
        <end position="279"/>
    </location>
</feature>
<keyword evidence="3 11" id="KW-0645">Protease</keyword>
<keyword evidence="10 12" id="KW-0472">Membrane</keyword>
<keyword evidence="15" id="KW-1185">Reference proteome</keyword>
<evidence type="ECO:0000259" key="13">
    <source>
        <dbReference type="Pfam" id="PF01435"/>
    </source>
</evidence>
<evidence type="ECO:0000256" key="6">
    <source>
        <dbReference type="ARBA" id="ARBA00022801"/>
    </source>
</evidence>
<comment type="subcellular location">
    <subcellularLocation>
        <location evidence="1">Cell membrane</location>
        <topology evidence="1">Multi-pass membrane protein</topology>
    </subcellularLocation>
</comment>
<keyword evidence="8 12" id="KW-1133">Transmembrane helix</keyword>
<dbReference type="PANTHER" id="PTHR43221:SF1">
    <property type="entry name" value="PROTEASE HTPX"/>
    <property type="match status" value="1"/>
</dbReference>
<evidence type="ECO:0000256" key="10">
    <source>
        <dbReference type="ARBA" id="ARBA00023136"/>
    </source>
</evidence>
<evidence type="ECO:0000256" key="12">
    <source>
        <dbReference type="SAM" id="Phobius"/>
    </source>
</evidence>
<evidence type="ECO:0000256" key="3">
    <source>
        <dbReference type="ARBA" id="ARBA00022670"/>
    </source>
</evidence>
<feature type="transmembrane region" description="Helical" evidence="12">
    <location>
        <begin position="189"/>
        <end position="211"/>
    </location>
</feature>
<comment type="similarity">
    <text evidence="11">Belongs to the peptidase M48 family.</text>
</comment>
<dbReference type="InterPro" id="IPR050083">
    <property type="entry name" value="HtpX_protease"/>
</dbReference>
<dbReference type="PANTHER" id="PTHR43221">
    <property type="entry name" value="PROTEASE HTPX"/>
    <property type="match status" value="1"/>
</dbReference>
<dbReference type="Pfam" id="PF01435">
    <property type="entry name" value="Peptidase_M48"/>
    <property type="match status" value="1"/>
</dbReference>
<evidence type="ECO:0000256" key="8">
    <source>
        <dbReference type="ARBA" id="ARBA00022989"/>
    </source>
</evidence>
<keyword evidence="4 12" id="KW-0812">Transmembrane</keyword>
<keyword evidence="9 11" id="KW-0482">Metalloprotease</keyword>
<name>A0ABV0M603_9HYPH</name>
<comment type="cofactor">
    <cofactor evidence="11">
        <name>Zn(2+)</name>
        <dbReference type="ChEBI" id="CHEBI:29105"/>
    </cofactor>
    <text evidence="11">Binds 1 zinc ion per subunit.</text>
</comment>
<reference evidence="14 15" key="1">
    <citation type="submission" date="2024-05" db="EMBL/GenBank/DDBJ databases">
        <title>Neorhizobium sp. Rsf11, a plant growth promoting and heavy metal resistant PAH-degrader.</title>
        <authorList>
            <person name="Golubev S.N."/>
            <person name="Muratova A.Y."/>
            <person name="Markelova M.I."/>
        </authorList>
    </citation>
    <scope>NUCLEOTIDE SEQUENCE [LARGE SCALE GENOMIC DNA]</scope>
    <source>
        <strain evidence="14 15">Rsf11</strain>
    </source>
</reference>
<feature type="transmembrane region" description="Helical" evidence="12">
    <location>
        <begin position="160"/>
        <end position="183"/>
    </location>
</feature>
<feature type="transmembrane region" description="Helical" evidence="12">
    <location>
        <begin position="42"/>
        <end position="64"/>
    </location>
</feature>
<organism evidence="14 15">
    <name type="scientific">Neorhizobium phenanthreniclasticum</name>
    <dbReference type="NCBI Taxonomy" id="3157917"/>
    <lineage>
        <taxon>Bacteria</taxon>
        <taxon>Pseudomonadati</taxon>
        <taxon>Pseudomonadota</taxon>
        <taxon>Alphaproteobacteria</taxon>
        <taxon>Hyphomicrobiales</taxon>
        <taxon>Rhizobiaceae</taxon>
        <taxon>Rhizobium/Agrobacterium group</taxon>
        <taxon>Neorhizobium</taxon>
    </lineage>
</organism>
<evidence type="ECO:0000256" key="1">
    <source>
        <dbReference type="ARBA" id="ARBA00004651"/>
    </source>
</evidence>
<dbReference type="GO" id="GO:0008237">
    <property type="term" value="F:metallopeptidase activity"/>
    <property type="evidence" value="ECO:0007669"/>
    <property type="project" value="UniProtKB-KW"/>
</dbReference>
<sequence length="291" mass="32089">MDRRKIIKKQLRTALHSAVLILGMAIIAALCAYGLWGWKGMFAAFSGVILGSALAPSFPAEAILRTYGARPLGRDELPDLFAAVSTLSVHASLPNAPELWYMPTQKPLALTVGVPSKSAIMLSNGLIRLLTRRELIAVIAHEIGHVRNNDLRITTIADMLARMASIFANAGILLTLFNIPLVIAERMHFSWPTIVLLIVSPTIASLLQLALSRTREFEADMAAADLTGDPEALVAALMKMETVEGRFWESISPGRRMPDLRLLRTHPLTRERVGRLRERGTHNHFSRLPLP</sequence>
<dbReference type="RefSeq" id="WP_348863751.1">
    <property type="nucleotide sequence ID" value="NZ_JBEAAL010000017.1"/>
</dbReference>